<dbReference type="PROSITE" id="PS00615">
    <property type="entry name" value="C_TYPE_LECTIN_1"/>
    <property type="match status" value="1"/>
</dbReference>
<dbReference type="InterPro" id="IPR016186">
    <property type="entry name" value="C-type_lectin-like/link_sf"/>
</dbReference>
<keyword evidence="4" id="KW-0812">Transmembrane</keyword>
<evidence type="ECO:0000256" key="2">
    <source>
        <dbReference type="ARBA" id="ARBA00023157"/>
    </source>
</evidence>
<evidence type="ECO:0000313" key="6">
    <source>
        <dbReference type="Ensembl" id="ENSSDAP00000000133.1"/>
    </source>
</evidence>
<evidence type="ECO:0000256" key="3">
    <source>
        <dbReference type="SAM" id="MobiDB-lite"/>
    </source>
</evidence>
<dbReference type="InterPro" id="IPR018378">
    <property type="entry name" value="C-type_lectin_CS"/>
</dbReference>
<feature type="compositionally biased region" description="Polar residues" evidence="3">
    <location>
        <begin position="85"/>
        <end position="94"/>
    </location>
</feature>
<dbReference type="CDD" id="cd03590">
    <property type="entry name" value="CLECT_DC-SIGN_like"/>
    <property type="match status" value="1"/>
</dbReference>
<keyword evidence="4" id="KW-0472">Membrane</keyword>
<reference evidence="6" key="2">
    <citation type="submission" date="2025-09" db="UniProtKB">
        <authorList>
            <consortium name="Ensembl"/>
        </authorList>
    </citation>
    <scope>IDENTIFICATION</scope>
</reference>
<keyword evidence="4" id="KW-1133">Transmembrane helix</keyword>
<dbReference type="SMART" id="SM00034">
    <property type="entry name" value="CLECT"/>
    <property type="match status" value="1"/>
</dbReference>
<feature type="region of interest" description="Disordered" evidence="3">
    <location>
        <begin position="75"/>
        <end position="94"/>
    </location>
</feature>
<dbReference type="Ensembl" id="ENSSDAT00000000165.1">
    <property type="protein sequence ID" value="ENSSDAP00000000133.1"/>
    <property type="gene ID" value="ENSSDAG00000000072.1"/>
</dbReference>
<evidence type="ECO:0000259" key="5">
    <source>
        <dbReference type="PROSITE" id="PS50041"/>
    </source>
</evidence>
<keyword evidence="1" id="KW-0430">Lectin</keyword>
<dbReference type="InterPro" id="IPR050111">
    <property type="entry name" value="C-type_lectin/snaclec_domain"/>
</dbReference>
<protein>
    <recommendedName>
        <fullName evidence="5">C-type lectin domain-containing protein</fullName>
    </recommendedName>
</protein>
<sequence>MAGEHDPRVLGLPEEKATFGGQRFTEKDPEMLTQSPKSFPGWLTRVPWILLLLLSSLGLCFVLLVTTLIQVSRTPGSPQAKVQDHQSSLGEGAASQEQVLSGLEQVHQQLTWINTSLGLGQGRESQQPASCPSSPSPAGLCRPCPWGWEVFQGNCYLFSRTLGTWENSVSSCQDLGAHLVIVNNAAEQRFLRYWDIRKSQRTWIGLSDHNNEGSWYWVDNTPLQLSYWKEGEPNNAGDEDCVELFVEDWNDSKCTAQNFWICERPSARCPGA</sequence>
<name>A0A8C9UIK0_SPEDA</name>
<dbReference type="Proteomes" id="UP000694422">
    <property type="component" value="Unplaced"/>
</dbReference>
<evidence type="ECO:0000313" key="7">
    <source>
        <dbReference type="Proteomes" id="UP000694422"/>
    </source>
</evidence>
<keyword evidence="7" id="KW-1185">Reference proteome</keyword>
<feature type="domain" description="C-type lectin" evidence="5">
    <location>
        <begin position="151"/>
        <end position="263"/>
    </location>
</feature>
<organism evidence="6 7">
    <name type="scientific">Spermophilus dauricus</name>
    <name type="common">Daurian ground squirrel</name>
    <dbReference type="NCBI Taxonomy" id="99837"/>
    <lineage>
        <taxon>Eukaryota</taxon>
        <taxon>Metazoa</taxon>
        <taxon>Chordata</taxon>
        <taxon>Craniata</taxon>
        <taxon>Vertebrata</taxon>
        <taxon>Euteleostomi</taxon>
        <taxon>Mammalia</taxon>
        <taxon>Eutheria</taxon>
        <taxon>Euarchontoglires</taxon>
        <taxon>Glires</taxon>
        <taxon>Rodentia</taxon>
        <taxon>Sciuromorpha</taxon>
        <taxon>Sciuridae</taxon>
        <taxon>Xerinae</taxon>
        <taxon>Marmotini</taxon>
        <taxon>Spermophilus</taxon>
    </lineage>
</organism>
<dbReference type="SUPFAM" id="SSF56436">
    <property type="entry name" value="C-type lectin-like"/>
    <property type="match status" value="1"/>
</dbReference>
<dbReference type="Gene3D" id="3.10.100.10">
    <property type="entry name" value="Mannose-Binding Protein A, subunit A"/>
    <property type="match status" value="1"/>
</dbReference>
<dbReference type="InterPro" id="IPR001304">
    <property type="entry name" value="C-type_lectin-like"/>
</dbReference>
<keyword evidence="2" id="KW-1015">Disulfide bond</keyword>
<dbReference type="GO" id="GO:0030246">
    <property type="term" value="F:carbohydrate binding"/>
    <property type="evidence" value="ECO:0007669"/>
    <property type="project" value="UniProtKB-KW"/>
</dbReference>
<dbReference type="Pfam" id="PF00059">
    <property type="entry name" value="Lectin_C"/>
    <property type="match status" value="1"/>
</dbReference>
<dbReference type="InterPro" id="IPR033989">
    <property type="entry name" value="CD209-like_CTLD"/>
</dbReference>
<proteinExistence type="predicted"/>
<evidence type="ECO:0000256" key="4">
    <source>
        <dbReference type="SAM" id="Phobius"/>
    </source>
</evidence>
<accession>A0A8C9UIK0</accession>
<evidence type="ECO:0000256" key="1">
    <source>
        <dbReference type="ARBA" id="ARBA00022734"/>
    </source>
</evidence>
<dbReference type="AlphaFoldDB" id="A0A8C9UIK0"/>
<feature type="transmembrane region" description="Helical" evidence="4">
    <location>
        <begin position="48"/>
        <end position="71"/>
    </location>
</feature>
<dbReference type="PROSITE" id="PS50041">
    <property type="entry name" value="C_TYPE_LECTIN_2"/>
    <property type="match status" value="1"/>
</dbReference>
<reference evidence="6" key="1">
    <citation type="submission" date="2025-08" db="UniProtKB">
        <authorList>
            <consortium name="Ensembl"/>
        </authorList>
    </citation>
    <scope>IDENTIFICATION</scope>
</reference>
<dbReference type="PANTHER" id="PTHR22803">
    <property type="entry name" value="MANNOSE, PHOSPHOLIPASE, LECTIN RECEPTOR RELATED"/>
    <property type="match status" value="1"/>
</dbReference>
<dbReference type="InterPro" id="IPR016187">
    <property type="entry name" value="CTDL_fold"/>
</dbReference>